<evidence type="ECO:0000256" key="9">
    <source>
        <dbReference type="HAMAP-Rule" id="MF_00147"/>
    </source>
</evidence>
<dbReference type="EC" id="5.3.1.1" evidence="3 9"/>
<evidence type="ECO:0000256" key="3">
    <source>
        <dbReference type="ARBA" id="ARBA00011940"/>
    </source>
</evidence>
<dbReference type="Proteomes" id="UP000184375">
    <property type="component" value="Unassembled WGS sequence"/>
</dbReference>
<dbReference type="InterPro" id="IPR035990">
    <property type="entry name" value="TIM_sf"/>
</dbReference>
<comment type="pathway">
    <text evidence="9 10">Carbohydrate biosynthesis; gluconeogenesis.</text>
</comment>
<comment type="subunit">
    <text evidence="9 10">Homodimer.</text>
</comment>
<dbReference type="SUPFAM" id="SSF51351">
    <property type="entry name" value="Triosephosphate isomerase (TIM)"/>
    <property type="match status" value="1"/>
</dbReference>
<accession>A0A1M7HIT5</accession>
<comment type="subcellular location">
    <subcellularLocation>
        <location evidence="9 10">Cytoplasm</location>
    </subcellularLocation>
</comment>
<evidence type="ECO:0000256" key="2">
    <source>
        <dbReference type="ARBA" id="ARBA00007422"/>
    </source>
</evidence>
<dbReference type="GO" id="GO:0004807">
    <property type="term" value="F:triose-phosphate isomerase activity"/>
    <property type="evidence" value="ECO:0007669"/>
    <property type="project" value="UniProtKB-UniRule"/>
</dbReference>
<dbReference type="Gene3D" id="3.20.20.70">
    <property type="entry name" value="Aldolase class I"/>
    <property type="match status" value="1"/>
</dbReference>
<evidence type="ECO:0000313" key="12">
    <source>
        <dbReference type="Proteomes" id="UP000184375"/>
    </source>
</evidence>
<evidence type="ECO:0000256" key="7">
    <source>
        <dbReference type="ARBA" id="ARBA00023152"/>
    </source>
</evidence>
<keyword evidence="5 9" id="KW-0312">Gluconeogenesis</keyword>
<dbReference type="PROSITE" id="PS51440">
    <property type="entry name" value="TIM_2"/>
    <property type="match status" value="1"/>
</dbReference>
<feature type="active site" description="Electrophile" evidence="9">
    <location>
        <position position="97"/>
    </location>
</feature>
<proteinExistence type="inferred from homology"/>
<dbReference type="InterPro" id="IPR020861">
    <property type="entry name" value="Triosephosphate_isomerase_AS"/>
</dbReference>
<dbReference type="UniPathway" id="UPA00138"/>
<dbReference type="PROSITE" id="PS00171">
    <property type="entry name" value="TIM_1"/>
    <property type="match status" value="1"/>
</dbReference>
<evidence type="ECO:0000256" key="6">
    <source>
        <dbReference type="ARBA" id="ARBA00022490"/>
    </source>
</evidence>
<feature type="binding site" evidence="9">
    <location>
        <begin position="235"/>
        <end position="236"/>
    </location>
    <ligand>
        <name>substrate</name>
    </ligand>
</feature>
<dbReference type="UniPathway" id="UPA00109">
    <property type="reaction ID" value="UER00189"/>
</dbReference>
<evidence type="ECO:0000256" key="5">
    <source>
        <dbReference type="ARBA" id="ARBA00022432"/>
    </source>
</evidence>
<dbReference type="EMBL" id="FRCR01000003">
    <property type="protein sequence ID" value="SHM28405.1"/>
    <property type="molecule type" value="Genomic_DNA"/>
</dbReference>
<protein>
    <recommendedName>
        <fullName evidence="4 9">Triosephosphate isomerase</fullName>
        <shortName evidence="9">TIM</shortName>
        <shortName evidence="9">TPI</shortName>
        <ecNumber evidence="3 9">5.3.1.1</ecNumber>
    </recommendedName>
    <alternativeName>
        <fullName evidence="9">Triose-phosphate isomerase</fullName>
    </alternativeName>
</protein>
<dbReference type="GO" id="GO:0005829">
    <property type="term" value="C:cytosol"/>
    <property type="evidence" value="ECO:0007669"/>
    <property type="project" value="TreeGrafter"/>
</dbReference>
<dbReference type="InterPro" id="IPR013785">
    <property type="entry name" value="Aldolase_TIM"/>
</dbReference>
<keyword evidence="8 9" id="KW-0413">Isomerase</keyword>
<comment type="similarity">
    <text evidence="2 9 10">Belongs to the triosephosphate isomerase family.</text>
</comment>
<dbReference type="GO" id="GO:0019563">
    <property type="term" value="P:glycerol catabolic process"/>
    <property type="evidence" value="ECO:0007669"/>
    <property type="project" value="TreeGrafter"/>
</dbReference>
<feature type="binding site" evidence="9">
    <location>
        <position position="214"/>
    </location>
    <ligand>
        <name>substrate</name>
    </ligand>
</feature>
<feature type="binding site" evidence="9">
    <location>
        <position position="175"/>
    </location>
    <ligand>
        <name>substrate</name>
    </ligand>
</feature>
<dbReference type="NCBIfam" id="TIGR00419">
    <property type="entry name" value="tim"/>
    <property type="match status" value="1"/>
</dbReference>
<dbReference type="HAMAP" id="MF_00147_B">
    <property type="entry name" value="TIM_B"/>
    <property type="match status" value="1"/>
</dbReference>
<evidence type="ECO:0000256" key="1">
    <source>
        <dbReference type="ARBA" id="ARBA00004680"/>
    </source>
</evidence>
<dbReference type="PANTHER" id="PTHR21139">
    <property type="entry name" value="TRIOSEPHOSPHATE ISOMERASE"/>
    <property type="match status" value="1"/>
</dbReference>
<evidence type="ECO:0000256" key="4">
    <source>
        <dbReference type="ARBA" id="ARBA00019397"/>
    </source>
</evidence>
<dbReference type="AlphaFoldDB" id="A0A1M7HIT5"/>
<feature type="active site" description="Proton acceptor" evidence="9">
    <location>
        <position position="169"/>
    </location>
</feature>
<evidence type="ECO:0000256" key="10">
    <source>
        <dbReference type="RuleBase" id="RU363013"/>
    </source>
</evidence>
<dbReference type="PANTHER" id="PTHR21139:SF42">
    <property type="entry name" value="TRIOSEPHOSPHATE ISOMERASE"/>
    <property type="match status" value="1"/>
</dbReference>
<evidence type="ECO:0000256" key="8">
    <source>
        <dbReference type="ARBA" id="ARBA00023235"/>
    </source>
</evidence>
<comment type="function">
    <text evidence="9">Involved in the gluconeogenesis. Catalyzes stereospecifically the conversion of dihydroxyacetone phosphate (DHAP) to D-glyceraldehyde-3-phosphate (G3P).</text>
</comment>
<comment type="catalytic activity">
    <reaction evidence="9 10">
        <text>D-glyceraldehyde 3-phosphate = dihydroxyacetone phosphate</text>
        <dbReference type="Rhea" id="RHEA:18585"/>
        <dbReference type="ChEBI" id="CHEBI:57642"/>
        <dbReference type="ChEBI" id="CHEBI:59776"/>
        <dbReference type="EC" id="5.3.1.1"/>
    </reaction>
</comment>
<organism evidence="11 12">
    <name type="scientific">Caldanaerovirga acetigignens</name>
    <dbReference type="NCBI Taxonomy" id="447595"/>
    <lineage>
        <taxon>Bacteria</taxon>
        <taxon>Bacillati</taxon>
        <taxon>Bacillota</taxon>
        <taxon>Clostridia</taxon>
        <taxon>Thermosediminibacterales</taxon>
        <taxon>Thermosediminibacteraceae</taxon>
        <taxon>Caldanaerovirga</taxon>
    </lineage>
</organism>
<dbReference type="OrthoDB" id="9809429at2"/>
<keyword evidence="7 9" id="KW-0324">Glycolysis</keyword>
<dbReference type="InterPro" id="IPR022896">
    <property type="entry name" value="TrioseP_Isoase_bac/euk"/>
</dbReference>
<dbReference type="STRING" id="447595.SAMN05660826_00668"/>
<name>A0A1M7HIT5_9FIRM</name>
<dbReference type="Pfam" id="PF00121">
    <property type="entry name" value="TIM"/>
    <property type="match status" value="1"/>
</dbReference>
<gene>
    <name evidence="9" type="primary">tpiA</name>
    <name evidence="11" type="ORF">SAMN05660826_00668</name>
</gene>
<reference evidence="12" key="1">
    <citation type="submission" date="2016-11" db="EMBL/GenBank/DDBJ databases">
        <authorList>
            <person name="Varghese N."/>
            <person name="Submissions S."/>
        </authorList>
    </citation>
    <scope>NUCLEOTIDE SEQUENCE [LARGE SCALE GENOMIC DNA]</scope>
    <source>
        <strain evidence="12">DSM 18802</strain>
    </source>
</reference>
<keyword evidence="6 9" id="KW-0963">Cytoplasm</keyword>
<dbReference type="CDD" id="cd00311">
    <property type="entry name" value="TIM"/>
    <property type="match status" value="1"/>
</dbReference>
<keyword evidence="12" id="KW-1185">Reference proteome</keyword>
<dbReference type="GO" id="GO:0006096">
    <property type="term" value="P:glycolytic process"/>
    <property type="evidence" value="ECO:0007669"/>
    <property type="project" value="UniProtKB-UniRule"/>
</dbReference>
<dbReference type="FunFam" id="3.20.20.70:FF:000016">
    <property type="entry name" value="Triosephosphate isomerase"/>
    <property type="match status" value="1"/>
</dbReference>
<comment type="pathway">
    <text evidence="1 9 10">Carbohydrate degradation; glycolysis; D-glyceraldehyde 3-phosphate from glycerone phosphate: step 1/1.</text>
</comment>
<dbReference type="GO" id="GO:0006094">
    <property type="term" value="P:gluconeogenesis"/>
    <property type="evidence" value="ECO:0007669"/>
    <property type="project" value="UniProtKB-UniRule"/>
</dbReference>
<evidence type="ECO:0000313" key="11">
    <source>
        <dbReference type="EMBL" id="SHM28405.1"/>
    </source>
</evidence>
<sequence>MSRTPLFAGNWKMHKNVKETLEFLEDFLPLAKDIPSEIEIAIFPPFTSLYAAFEKLKGSAIKLGAQNMHWEDKGAFTGEISPPMLKEIPCDYVIIGHSERRQYFAETDDTVNKKVKSAVKYGIVPIICVGESLEQREKGETLSVVLSQVEKAIWEVQIEDGGKLIFAYEPIWAIGTGKVALPSDAQEVIGAIREKLCKLYGNVAQDIRILYGGSVKPDNIKDLMAQPDIDGALVGGASLDAKAFYQIATYNRG</sequence>
<feature type="binding site" evidence="9">
    <location>
        <begin position="10"/>
        <end position="12"/>
    </location>
    <ligand>
        <name>substrate</name>
    </ligand>
</feature>
<dbReference type="InterPro" id="IPR000652">
    <property type="entry name" value="Triosephosphate_isomerase"/>
</dbReference>
<dbReference type="RefSeq" id="WP_073254637.1">
    <property type="nucleotide sequence ID" value="NZ_FRCR01000003.1"/>
</dbReference>
<dbReference type="GO" id="GO:0046166">
    <property type="term" value="P:glyceraldehyde-3-phosphate biosynthetic process"/>
    <property type="evidence" value="ECO:0007669"/>
    <property type="project" value="TreeGrafter"/>
</dbReference>